<protein>
    <submittedName>
        <fullName evidence="2">Asparagine synthase</fullName>
    </submittedName>
</protein>
<reference evidence="2 3" key="1">
    <citation type="submission" date="2020-08" db="EMBL/GenBank/DDBJ databases">
        <title>A Genomic Blueprint of the Chicken Gut Microbiome.</title>
        <authorList>
            <person name="Gilroy R."/>
            <person name="Ravi A."/>
            <person name="Getino M."/>
            <person name="Pursley I."/>
            <person name="Horton D.L."/>
            <person name="Alikhan N.-F."/>
            <person name="Baker D."/>
            <person name="Gharbi K."/>
            <person name="Hall N."/>
            <person name="Watson M."/>
            <person name="Adriaenssens E.M."/>
            <person name="Foster-Nyarko E."/>
            <person name="Jarju S."/>
            <person name="Secka A."/>
            <person name="Antonio M."/>
            <person name="Oren A."/>
            <person name="Chaudhuri R."/>
            <person name="La Ragione R.M."/>
            <person name="Hildebrand F."/>
            <person name="Pallen M.J."/>
        </authorList>
    </citation>
    <scope>NUCLEOTIDE SEQUENCE [LARGE SCALE GENOMIC DNA]</scope>
    <source>
        <strain evidence="2 3">Re57</strain>
    </source>
</reference>
<keyword evidence="3" id="KW-1185">Reference proteome</keyword>
<organism evidence="2 3">
    <name type="scientific">Brevibacterium gallinarum</name>
    <dbReference type="NCBI Taxonomy" id="2762220"/>
    <lineage>
        <taxon>Bacteria</taxon>
        <taxon>Bacillati</taxon>
        <taxon>Actinomycetota</taxon>
        <taxon>Actinomycetes</taxon>
        <taxon>Micrococcales</taxon>
        <taxon>Brevibacteriaceae</taxon>
        <taxon>Brevibacterium</taxon>
    </lineage>
</organism>
<gene>
    <name evidence="2" type="ORF">H9634_11350</name>
</gene>
<proteinExistence type="predicted"/>
<dbReference type="EMBL" id="JACSPY010000012">
    <property type="protein sequence ID" value="MBD8021374.1"/>
    <property type="molecule type" value="Genomic_DNA"/>
</dbReference>
<comment type="caution">
    <text evidence="2">The sequence shown here is derived from an EMBL/GenBank/DDBJ whole genome shotgun (WGS) entry which is preliminary data.</text>
</comment>
<name>A0ABR8WWB6_9MICO</name>
<dbReference type="Pfam" id="PF00733">
    <property type="entry name" value="Asn_synthase"/>
    <property type="match status" value="1"/>
</dbReference>
<dbReference type="InterPro" id="IPR014729">
    <property type="entry name" value="Rossmann-like_a/b/a_fold"/>
</dbReference>
<evidence type="ECO:0000313" key="3">
    <source>
        <dbReference type="Proteomes" id="UP000651517"/>
    </source>
</evidence>
<dbReference type="Gene3D" id="3.40.50.620">
    <property type="entry name" value="HUPs"/>
    <property type="match status" value="1"/>
</dbReference>
<evidence type="ECO:0000259" key="1">
    <source>
        <dbReference type="Pfam" id="PF00733"/>
    </source>
</evidence>
<accession>A0ABR8WWB6</accession>
<evidence type="ECO:0000313" key="2">
    <source>
        <dbReference type="EMBL" id="MBD8021374.1"/>
    </source>
</evidence>
<feature type="domain" description="Asparagine synthetase" evidence="1">
    <location>
        <begin position="31"/>
        <end position="392"/>
    </location>
</feature>
<dbReference type="Proteomes" id="UP000651517">
    <property type="component" value="Unassembled WGS sequence"/>
</dbReference>
<sequence>MLDSDTGLVRHNKWWTRPAPTLSRSEGGQLLAERLREAVETRVHEEGRIASDLSGGLDSTPVTYFAAHAHPDVVGYTYYTEDPGGREDLAWARRAVPAMPGITEHVVQSASLTPAFYEGLEDVTVAFDQPTQAITSVPRVSFMLQDDLEREVNVHLNGLGGDHLLRGVRAWDHTLARKKPLRAWRRARAEGIPLGEPPHRTLLQLADCRNYRKWLSDDCQRAIHDESGNGIPNLSDWSIPLGLPHWISAPTRKEVSERLQSVSAEAEPLGSTLAEHFDLFTLRQAGYLTRGMMMTGRYYGIDFESPLLDDRVVEAVLSVRYEERDTPTEWKPLMKSAMEGLLPGEYLRRTNKIGAGPQPVRGYSTHFQSLRRLWEYSGLLDNGLFDSNALLESAAPKATAPPAGYFHSLTDTAVFLRNWNTARDEFRISLGKFHETV</sequence>
<dbReference type="SUPFAM" id="SSF52402">
    <property type="entry name" value="Adenine nucleotide alpha hydrolases-like"/>
    <property type="match status" value="1"/>
</dbReference>
<dbReference type="InterPro" id="IPR001962">
    <property type="entry name" value="Asn_synthase"/>
</dbReference>